<accession>A0A2W2AUD0</accession>
<gene>
    <name evidence="3" type="ORF">DN068_16040</name>
</gene>
<dbReference type="SUPFAM" id="SSF82171">
    <property type="entry name" value="DPP6 N-terminal domain-like"/>
    <property type="match status" value="1"/>
</dbReference>
<dbReference type="Pfam" id="PF18911">
    <property type="entry name" value="PKD_4"/>
    <property type="match status" value="1"/>
</dbReference>
<dbReference type="Proteomes" id="UP000248745">
    <property type="component" value="Unassembled WGS sequence"/>
</dbReference>
<dbReference type="InterPro" id="IPR013783">
    <property type="entry name" value="Ig-like_fold"/>
</dbReference>
<reference evidence="3 4" key="1">
    <citation type="submission" date="2018-06" db="EMBL/GenBank/DDBJ databases">
        <title>Mucibacter soli gen. nov., sp. nov., a new member of the family Chitinophagaceae producing mucin.</title>
        <authorList>
            <person name="Kim M.-K."/>
            <person name="Park S."/>
            <person name="Kim T.-S."/>
            <person name="Joung Y."/>
            <person name="Han J.-H."/>
            <person name="Kim S.B."/>
        </authorList>
    </citation>
    <scope>NUCLEOTIDE SEQUENCE [LARGE SCALE GENOMIC DNA]</scope>
    <source>
        <strain evidence="3 4">R1-15</strain>
    </source>
</reference>
<organism evidence="3 4">
    <name type="scientific">Taibaiella soli</name>
    <dbReference type="NCBI Taxonomy" id="1649169"/>
    <lineage>
        <taxon>Bacteria</taxon>
        <taxon>Pseudomonadati</taxon>
        <taxon>Bacteroidota</taxon>
        <taxon>Chitinophagia</taxon>
        <taxon>Chitinophagales</taxon>
        <taxon>Chitinophagaceae</taxon>
        <taxon>Taibaiella</taxon>
    </lineage>
</organism>
<keyword evidence="1" id="KW-0732">Signal</keyword>
<sequence length="799" mass="86501">MNKIIFILLLCVYTCSKANAQGEQNLWTFGNVGINFNTATPTTYPNNLFPGYEGSASICNAAGQMLFYTNGFWAWNRDHEIMPELTGGVGGYTSAISPTVGYPPLMPWSGTYATQPTAIAGMPNNPNKYYIFSLASGGQLYYSVVDMSLNGGKGGIVSGKKSIFMDAGLTEKLTVVKGCNNIWVMARAKATNQYRAYEINDTGIVNAPVISNVGGLPVGWYRYGVIKFSPDGLKMAAACNEAWNTKGGLELYDFNPQTGHLSNALVLDSSSTLGYYYGACFSPDNSKLYATTSSFSYLNTFYSGKVRQFNLTLSPPAAIIASNTVVFSSFVYSLDNLGDLKRAVNGKIYFGNGLSAMNYIDNPNSAGLGCNAVGNVLLFTGGSTYRGMPNDIAIITPPDSVKMNKTVTVCFKDTAVLTADTGKRYLWDNGSSSRQRIVTSAGVYVVRYINTDCKYQTDSIRVRFTHLPVISAAGYSCPDAKQGKAWINPQSGDTTSFQYTWKDGSGNALQQRWSKHGDTLKNIDTGAYSVQIITLSGCDTTLLVRILALPVPMASFTADGIACKGSPLTFGNTSTAPVWKWHFGDGNFSSQHSPSYSYGQVGNFTASLVVTNIEGCSDSATKEIEVKGLELNLTADKELANKGEIVRLQSAGSEPYTVTAWEPSFLFPDQVAISQTVAMDTSRTFIVTGVSAYGCKAKASVEVAVNPMVFMPNGFTPNGDGLNDRFRPVSTGYIFVRYFEIYNRYGQKVYTAVGKGALEGWDGTFNGQLQDLGTYYYHINIETKEGGTIALKGDVILMR</sequence>
<feature type="domain" description="PKD" evidence="2">
    <location>
        <begin position="549"/>
        <end position="626"/>
    </location>
</feature>
<evidence type="ECO:0000256" key="1">
    <source>
        <dbReference type="SAM" id="SignalP"/>
    </source>
</evidence>
<dbReference type="SUPFAM" id="SSF49299">
    <property type="entry name" value="PKD domain"/>
    <property type="match status" value="1"/>
</dbReference>
<proteinExistence type="predicted"/>
<dbReference type="InterPro" id="IPR022409">
    <property type="entry name" value="PKD/Chitinase_dom"/>
</dbReference>
<evidence type="ECO:0000313" key="3">
    <source>
        <dbReference type="EMBL" id="PZF71584.1"/>
    </source>
</evidence>
<name>A0A2W2AUD0_9BACT</name>
<dbReference type="SMART" id="SM00089">
    <property type="entry name" value="PKD"/>
    <property type="match status" value="1"/>
</dbReference>
<evidence type="ECO:0000259" key="2">
    <source>
        <dbReference type="PROSITE" id="PS50093"/>
    </source>
</evidence>
<dbReference type="Pfam" id="PF13585">
    <property type="entry name" value="CHU_C"/>
    <property type="match status" value="1"/>
</dbReference>
<feature type="signal peptide" evidence="1">
    <location>
        <begin position="1"/>
        <end position="20"/>
    </location>
</feature>
<evidence type="ECO:0000313" key="4">
    <source>
        <dbReference type="Proteomes" id="UP000248745"/>
    </source>
</evidence>
<protein>
    <recommendedName>
        <fullName evidence="2">PKD domain-containing protein</fullName>
    </recommendedName>
</protein>
<dbReference type="OrthoDB" id="9765926at2"/>
<comment type="caution">
    <text evidence="3">The sequence shown here is derived from an EMBL/GenBank/DDBJ whole genome shotgun (WGS) entry which is preliminary data.</text>
</comment>
<dbReference type="NCBIfam" id="TIGR04131">
    <property type="entry name" value="Bac_Flav_CTERM"/>
    <property type="match status" value="1"/>
</dbReference>
<keyword evidence="4" id="KW-1185">Reference proteome</keyword>
<dbReference type="InterPro" id="IPR035986">
    <property type="entry name" value="PKD_dom_sf"/>
</dbReference>
<dbReference type="CDD" id="cd00146">
    <property type="entry name" value="PKD"/>
    <property type="match status" value="1"/>
</dbReference>
<dbReference type="InterPro" id="IPR026341">
    <property type="entry name" value="T9SS_type_B"/>
</dbReference>
<dbReference type="InterPro" id="IPR000601">
    <property type="entry name" value="PKD_dom"/>
</dbReference>
<feature type="chain" id="PRO_5015940349" description="PKD domain-containing protein" evidence="1">
    <location>
        <begin position="21"/>
        <end position="799"/>
    </location>
</feature>
<dbReference type="AlphaFoldDB" id="A0A2W2AUD0"/>
<dbReference type="PROSITE" id="PS50093">
    <property type="entry name" value="PKD"/>
    <property type="match status" value="1"/>
</dbReference>
<dbReference type="Gene3D" id="2.60.40.10">
    <property type="entry name" value="Immunoglobulins"/>
    <property type="match status" value="1"/>
</dbReference>
<dbReference type="RefSeq" id="WP_110999958.1">
    <property type="nucleotide sequence ID" value="NZ_QKTW01000022.1"/>
</dbReference>
<dbReference type="EMBL" id="QKTW01000022">
    <property type="protein sequence ID" value="PZF71584.1"/>
    <property type="molecule type" value="Genomic_DNA"/>
</dbReference>